<keyword evidence="6" id="KW-1185">Reference proteome</keyword>
<dbReference type="GO" id="GO:0032259">
    <property type="term" value="P:methylation"/>
    <property type="evidence" value="ECO:0007669"/>
    <property type="project" value="UniProtKB-KW"/>
</dbReference>
<dbReference type="EMBL" id="QXML01000002">
    <property type="protein sequence ID" value="RIW17317.1"/>
    <property type="molecule type" value="Genomic_DNA"/>
</dbReference>
<dbReference type="Proteomes" id="UP000283522">
    <property type="component" value="Unassembled WGS sequence"/>
</dbReference>
<proteinExistence type="predicted"/>
<gene>
    <name evidence="5" type="ORF">D0X99_06135</name>
</gene>
<evidence type="ECO:0000256" key="2">
    <source>
        <dbReference type="ARBA" id="ARBA00022603"/>
    </source>
</evidence>
<comment type="caution">
    <text evidence="5">The sequence shown here is derived from an EMBL/GenBank/DDBJ whole genome shotgun (WGS) entry which is preliminary data.</text>
</comment>
<dbReference type="InterPro" id="IPR008854">
    <property type="entry name" value="TPMT"/>
</dbReference>
<evidence type="ECO:0000256" key="3">
    <source>
        <dbReference type="ARBA" id="ARBA00022679"/>
    </source>
</evidence>
<keyword evidence="2 5" id="KW-0489">Methyltransferase</keyword>
<evidence type="ECO:0000313" key="6">
    <source>
        <dbReference type="Proteomes" id="UP000283522"/>
    </source>
</evidence>
<evidence type="ECO:0000313" key="5">
    <source>
        <dbReference type="EMBL" id="RIW17317.1"/>
    </source>
</evidence>
<organism evidence="5 6">
    <name type="scientific">Algoriphagus lacus</name>
    <dbReference type="NCBI Taxonomy" id="2056311"/>
    <lineage>
        <taxon>Bacteria</taxon>
        <taxon>Pseudomonadati</taxon>
        <taxon>Bacteroidota</taxon>
        <taxon>Cytophagia</taxon>
        <taxon>Cytophagales</taxon>
        <taxon>Cyclobacteriaceae</taxon>
        <taxon>Algoriphagus</taxon>
    </lineage>
</organism>
<dbReference type="PANTHER" id="PTHR32183:SF6">
    <property type="entry name" value="CYSTEINE SULFINATE DESULFINASE_CYSTEINE DESULFURASE AND RELATED ENZYMES"/>
    <property type="match status" value="1"/>
</dbReference>
<dbReference type="SUPFAM" id="SSF53335">
    <property type="entry name" value="S-adenosyl-L-methionine-dependent methyltransferases"/>
    <property type="match status" value="1"/>
</dbReference>
<keyword evidence="1" id="KW-0597">Phosphoprotein</keyword>
<dbReference type="AlphaFoldDB" id="A0A418PUR0"/>
<dbReference type="RefSeq" id="WP_119476754.1">
    <property type="nucleotide sequence ID" value="NZ_QXML01000002.1"/>
</dbReference>
<dbReference type="OrthoDB" id="9778208at2"/>
<keyword evidence="4" id="KW-0949">S-adenosyl-L-methionine</keyword>
<evidence type="ECO:0000256" key="1">
    <source>
        <dbReference type="ARBA" id="ARBA00022553"/>
    </source>
</evidence>
<dbReference type="PROSITE" id="PS51585">
    <property type="entry name" value="SAM_MT_TPMT"/>
    <property type="match status" value="1"/>
</dbReference>
<dbReference type="PANTHER" id="PTHR32183">
    <property type="match status" value="1"/>
</dbReference>
<reference evidence="5 6" key="1">
    <citation type="submission" date="2018-09" db="EMBL/GenBank/DDBJ databases">
        <authorList>
            <person name="Wang X."/>
            <person name="Du Z."/>
        </authorList>
    </citation>
    <scope>NUCLEOTIDE SEQUENCE [LARGE SCALE GENOMIC DNA]</scope>
    <source>
        <strain evidence="5 6">N3</strain>
    </source>
</reference>
<accession>A0A418PUR0</accession>
<dbReference type="Pfam" id="PF05724">
    <property type="entry name" value="TPMT"/>
    <property type="match status" value="1"/>
</dbReference>
<dbReference type="GO" id="GO:0008757">
    <property type="term" value="F:S-adenosylmethionine-dependent methyltransferase activity"/>
    <property type="evidence" value="ECO:0007669"/>
    <property type="project" value="InterPro"/>
</dbReference>
<keyword evidence="3 5" id="KW-0808">Transferase</keyword>
<protein>
    <submittedName>
        <fullName evidence="5">Methyltransferase domain-containing protein</fullName>
    </submittedName>
</protein>
<name>A0A418PUR0_9BACT</name>
<dbReference type="CDD" id="cd02440">
    <property type="entry name" value="AdoMet_MTases"/>
    <property type="match status" value="1"/>
</dbReference>
<dbReference type="Gene3D" id="3.40.50.150">
    <property type="entry name" value="Vaccinia Virus protein VP39"/>
    <property type="match status" value="1"/>
</dbReference>
<dbReference type="InterPro" id="IPR029063">
    <property type="entry name" value="SAM-dependent_MTases_sf"/>
</dbReference>
<sequence>MLNLDENFWTSRYLSGSTGWDLASASSPLYQYLCQIHTKTISVLVPGAGNAYEVAAGWGLGIHNIHLLDISFVPIEHFLKKNPSFPNSQVHHEDFFEHKGSYDLILEQTFFCALNPSLRPAYAQKMHELLNPGGKLVGVLFNRDFPNQGPPFGGNEVEYRTYFEPYFELEKFEPCYNSHPARMGSELFINLRKLDIQN</sequence>
<evidence type="ECO:0000256" key="4">
    <source>
        <dbReference type="ARBA" id="ARBA00022691"/>
    </source>
</evidence>